<dbReference type="GO" id="GO:0006259">
    <property type="term" value="P:DNA metabolic process"/>
    <property type="evidence" value="ECO:0007669"/>
    <property type="project" value="UniProtKB-ARBA"/>
</dbReference>
<dbReference type="GO" id="GO:0005829">
    <property type="term" value="C:cytosol"/>
    <property type="evidence" value="ECO:0007669"/>
    <property type="project" value="TreeGrafter"/>
</dbReference>
<keyword evidence="4" id="KW-0269">Exonuclease</keyword>
<dbReference type="GO" id="GO:0008408">
    <property type="term" value="F:3'-5' exonuclease activity"/>
    <property type="evidence" value="ECO:0007669"/>
    <property type="project" value="TreeGrafter"/>
</dbReference>
<comment type="subunit">
    <text evidence="2">DNA polymerase III contains a core (composed of alpha, epsilon and theta chains) that associates with a tau subunit. This core dimerizes to form the POLIII' complex. PolIII' associates with the gamma complex (composed of gamma, delta, delta', psi and chi chains) and with the beta chain to form the complete DNA polymerase III complex.</text>
</comment>
<dbReference type="PANTHER" id="PTHR30231:SF42">
    <property type="entry name" value="EXONUCLEASE"/>
    <property type="match status" value="1"/>
</dbReference>
<organism evidence="4">
    <name type="scientific">Desulfacinum infernum</name>
    <dbReference type="NCBI Taxonomy" id="35837"/>
    <lineage>
        <taxon>Bacteria</taxon>
        <taxon>Pseudomonadati</taxon>
        <taxon>Thermodesulfobacteriota</taxon>
        <taxon>Syntrophobacteria</taxon>
        <taxon>Syntrophobacterales</taxon>
        <taxon>Syntrophobacteraceae</taxon>
        <taxon>Desulfacinum</taxon>
    </lineage>
</organism>
<name>A0A832A2T8_9BACT</name>
<dbReference type="FunFam" id="3.30.420.10:FF:000045">
    <property type="entry name" value="3'-5' exonuclease DinG"/>
    <property type="match status" value="1"/>
</dbReference>
<dbReference type="EMBL" id="DSTK01000004">
    <property type="protein sequence ID" value="HFK95749.1"/>
    <property type="molecule type" value="Genomic_DNA"/>
</dbReference>
<proteinExistence type="predicted"/>
<dbReference type="Pfam" id="PF00929">
    <property type="entry name" value="RNase_T"/>
    <property type="match status" value="1"/>
</dbReference>
<dbReference type="PANTHER" id="PTHR30231">
    <property type="entry name" value="DNA POLYMERASE III SUBUNIT EPSILON"/>
    <property type="match status" value="1"/>
</dbReference>
<evidence type="ECO:0000256" key="1">
    <source>
        <dbReference type="ARBA" id="ARBA00025483"/>
    </source>
</evidence>
<evidence type="ECO:0000259" key="3">
    <source>
        <dbReference type="SMART" id="SM00479"/>
    </source>
</evidence>
<gene>
    <name evidence="4" type="ORF">ENS06_00310</name>
</gene>
<dbReference type="InterPro" id="IPR036397">
    <property type="entry name" value="RNaseH_sf"/>
</dbReference>
<dbReference type="CDD" id="cd06130">
    <property type="entry name" value="DNA_pol_III_epsilon_like"/>
    <property type="match status" value="1"/>
</dbReference>
<protein>
    <submittedName>
        <fullName evidence="4">Exonuclease</fullName>
    </submittedName>
</protein>
<feature type="domain" description="Exonuclease" evidence="3">
    <location>
        <begin position="9"/>
        <end position="170"/>
    </location>
</feature>
<keyword evidence="4" id="KW-0540">Nuclease</keyword>
<keyword evidence="4" id="KW-0378">Hydrolase</keyword>
<dbReference type="SMART" id="SM00479">
    <property type="entry name" value="EXOIII"/>
    <property type="match status" value="1"/>
</dbReference>
<accession>A0A832A2T8</accession>
<dbReference type="InterPro" id="IPR012337">
    <property type="entry name" value="RNaseH-like_sf"/>
</dbReference>
<evidence type="ECO:0000313" key="4">
    <source>
        <dbReference type="EMBL" id="HFK95749.1"/>
    </source>
</evidence>
<dbReference type="Gene3D" id="3.30.420.10">
    <property type="entry name" value="Ribonuclease H-like superfamily/Ribonuclease H"/>
    <property type="match status" value="1"/>
</dbReference>
<evidence type="ECO:0000256" key="2">
    <source>
        <dbReference type="ARBA" id="ARBA00026073"/>
    </source>
</evidence>
<sequence length="170" mass="19448">MSELLREGDFAAIDFETATTARDSACAVAVVMVRNHRITDRAFRLIRPPRREFRFTNIHGITWADVRFQPTFGEVWPELESLVHGAAFIAAHNAAFDRSVLYACCETHRLSAPPMPFVCTMHLARRHWGIYPTRLPDVCRELGIDLHHHDAASDAEACARILLRYRQEVH</sequence>
<comment type="function">
    <text evidence="1">DNA polymerase III is a complex, multichain enzyme responsible for most of the replicative synthesis in bacteria. The epsilon subunit contain the editing function and is a proofreading 3'-5' exonuclease.</text>
</comment>
<dbReference type="GO" id="GO:0003676">
    <property type="term" value="F:nucleic acid binding"/>
    <property type="evidence" value="ECO:0007669"/>
    <property type="project" value="InterPro"/>
</dbReference>
<reference evidence="4" key="1">
    <citation type="journal article" date="2020" name="mSystems">
        <title>Genome- and Community-Level Interaction Insights into Carbon Utilization and Element Cycling Functions of Hydrothermarchaeota in Hydrothermal Sediment.</title>
        <authorList>
            <person name="Zhou Z."/>
            <person name="Liu Y."/>
            <person name="Xu W."/>
            <person name="Pan J."/>
            <person name="Luo Z.H."/>
            <person name="Li M."/>
        </authorList>
    </citation>
    <scope>NUCLEOTIDE SEQUENCE [LARGE SCALE GENOMIC DNA]</scope>
    <source>
        <strain evidence="4">SpSt-456</strain>
    </source>
</reference>
<dbReference type="InterPro" id="IPR013520">
    <property type="entry name" value="Ribonucl_H"/>
</dbReference>
<comment type="caution">
    <text evidence="4">The sequence shown here is derived from an EMBL/GenBank/DDBJ whole genome shotgun (WGS) entry which is preliminary data.</text>
</comment>
<dbReference type="AlphaFoldDB" id="A0A832A2T8"/>
<dbReference type="SUPFAM" id="SSF53098">
    <property type="entry name" value="Ribonuclease H-like"/>
    <property type="match status" value="1"/>
</dbReference>